<proteinExistence type="predicted"/>
<accession>A0A549SFU1</accession>
<dbReference type="InterPro" id="IPR005122">
    <property type="entry name" value="Uracil-DNA_glycosylase-like"/>
</dbReference>
<gene>
    <name evidence="2" type="ORF">FM996_18515</name>
</gene>
<organism evidence="2 3">
    <name type="scientific">Methylosinus sporium</name>
    <dbReference type="NCBI Taxonomy" id="428"/>
    <lineage>
        <taxon>Bacteria</taxon>
        <taxon>Pseudomonadati</taxon>
        <taxon>Pseudomonadota</taxon>
        <taxon>Alphaproteobacteria</taxon>
        <taxon>Hyphomicrobiales</taxon>
        <taxon>Methylocystaceae</taxon>
        <taxon>Methylosinus</taxon>
    </lineage>
</organism>
<dbReference type="Proteomes" id="UP000316781">
    <property type="component" value="Unassembled WGS sequence"/>
</dbReference>
<keyword evidence="2" id="KW-0378">Hydrolase</keyword>
<sequence length="182" mass="19521">MLLNSLAEACIGNDLPTSKGFPPVSRADARVLILGSLPGQVSLARVQYYAQPRNAFWPIMGLLFGAAPELPYEERLARLTERGVALWDVCAQGRRPGSLDQKIDTASVVVNDIAGFLVTHPQTALVCLNGCKAGDLYRRMVAPALAASAPPSMVLPSTSPAHAAMSFDRKLEHWRAALAQSI</sequence>
<dbReference type="SUPFAM" id="SSF52141">
    <property type="entry name" value="Uracil-DNA glycosylase-like"/>
    <property type="match status" value="1"/>
</dbReference>
<evidence type="ECO:0000313" key="3">
    <source>
        <dbReference type="Proteomes" id="UP000316781"/>
    </source>
</evidence>
<dbReference type="EMBL" id="VJMF01000083">
    <property type="protein sequence ID" value="TRL28492.1"/>
    <property type="molecule type" value="Genomic_DNA"/>
</dbReference>
<dbReference type="AlphaFoldDB" id="A0A549SFU1"/>
<comment type="caution">
    <text evidence="2">The sequence shown here is derived from an EMBL/GenBank/DDBJ whole genome shotgun (WGS) entry which is preliminary data.</text>
</comment>
<dbReference type="SMART" id="SM00986">
    <property type="entry name" value="UDG"/>
    <property type="match status" value="1"/>
</dbReference>
<dbReference type="Gene3D" id="3.40.470.10">
    <property type="entry name" value="Uracil-DNA glycosylase-like domain"/>
    <property type="match status" value="1"/>
</dbReference>
<dbReference type="EC" id="3.2.2.15" evidence="2"/>
<dbReference type="InterPro" id="IPR026353">
    <property type="entry name" value="Hypoxan-DNA_Glyclase"/>
</dbReference>
<dbReference type="InterPro" id="IPR036895">
    <property type="entry name" value="Uracil-DNA_glycosylase-like_sf"/>
</dbReference>
<dbReference type="SMART" id="SM00987">
    <property type="entry name" value="UreE_C"/>
    <property type="match status" value="1"/>
</dbReference>
<protein>
    <submittedName>
        <fullName evidence="2">DNA-deoxyinosine glycosylase</fullName>
        <ecNumber evidence="2">3.2.2.15</ecNumber>
    </submittedName>
</protein>
<dbReference type="CDD" id="cd10032">
    <property type="entry name" value="UDG-F6_HDG"/>
    <property type="match status" value="1"/>
</dbReference>
<evidence type="ECO:0000259" key="1">
    <source>
        <dbReference type="SMART" id="SM00986"/>
    </source>
</evidence>
<feature type="domain" description="Uracil-DNA glycosylase-like" evidence="1">
    <location>
        <begin position="22"/>
        <end position="178"/>
    </location>
</feature>
<dbReference type="NCBIfam" id="TIGR04274">
    <property type="entry name" value="hypoxanDNAglyco"/>
    <property type="match status" value="1"/>
</dbReference>
<dbReference type="Pfam" id="PF03167">
    <property type="entry name" value="UDG"/>
    <property type="match status" value="1"/>
</dbReference>
<reference evidence="2 3" key="1">
    <citation type="submission" date="2019-07" db="EMBL/GenBank/DDBJ databases">
        <title>Ln-dependent methylotrophs.</title>
        <authorList>
            <person name="Tani A."/>
        </authorList>
    </citation>
    <scope>NUCLEOTIDE SEQUENCE [LARGE SCALE GENOMIC DNA]</scope>
    <source>
        <strain evidence="2 3">SM89A</strain>
    </source>
</reference>
<keyword evidence="2" id="KW-0326">Glycosidase</keyword>
<name>A0A549SFU1_METSR</name>
<evidence type="ECO:0000313" key="2">
    <source>
        <dbReference type="EMBL" id="TRL28492.1"/>
    </source>
</evidence>
<dbReference type="GO" id="GO:0033958">
    <property type="term" value="F:DNA-deoxyinosine glycosylase activity"/>
    <property type="evidence" value="ECO:0007669"/>
    <property type="project" value="UniProtKB-EC"/>
</dbReference>